<keyword evidence="3" id="KW-1185">Reference proteome</keyword>
<evidence type="ECO:0000313" key="2">
    <source>
        <dbReference type="EMBL" id="WVO25184.1"/>
    </source>
</evidence>
<evidence type="ECO:0000313" key="3">
    <source>
        <dbReference type="Proteomes" id="UP001432216"/>
    </source>
</evidence>
<dbReference type="Proteomes" id="UP001432216">
    <property type="component" value="Chromosome 14"/>
</dbReference>
<dbReference type="PANTHER" id="PTHR11139">
    <property type="entry name" value="ATAXIA TELANGIECTASIA MUTATED ATM -RELATED"/>
    <property type="match status" value="1"/>
</dbReference>
<evidence type="ECO:0000259" key="1">
    <source>
        <dbReference type="PROSITE" id="PS50290"/>
    </source>
</evidence>
<sequence>MKLYLASTAPRLLTLRDCILTVPGLYDPHIKLDDQAFIDRFQPAVHILSSKQLPRKLTIQSNLSDHTFLLKGNEDLRGDERIMQLFNLINTLLNPDAFGRNLHL</sequence>
<dbReference type="InterPro" id="IPR050517">
    <property type="entry name" value="DDR_Repair_Kinase"/>
</dbReference>
<dbReference type="InterPro" id="IPR011009">
    <property type="entry name" value="Kinase-like_dom_sf"/>
</dbReference>
<dbReference type="PROSITE" id="PS50290">
    <property type="entry name" value="PI3_4_KINASE_3"/>
    <property type="match status" value="1"/>
</dbReference>
<dbReference type="SUPFAM" id="SSF56112">
    <property type="entry name" value="Protein kinase-like (PK-like)"/>
    <property type="match status" value="1"/>
</dbReference>
<dbReference type="Gene3D" id="3.30.1010.10">
    <property type="entry name" value="Phosphatidylinositol 3-kinase Catalytic Subunit, Chain A, domain 4"/>
    <property type="match status" value="1"/>
</dbReference>
<feature type="domain" description="PI3K/PI4K catalytic" evidence="1">
    <location>
        <begin position="41"/>
        <end position="104"/>
    </location>
</feature>
<gene>
    <name evidence="2" type="ORF">IAS62_006573</name>
</gene>
<organism evidence="2 3">
    <name type="scientific">Cryptococcus decagattii</name>
    <dbReference type="NCBI Taxonomy" id="1859122"/>
    <lineage>
        <taxon>Eukaryota</taxon>
        <taxon>Fungi</taxon>
        <taxon>Dikarya</taxon>
        <taxon>Basidiomycota</taxon>
        <taxon>Agaricomycotina</taxon>
        <taxon>Tremellomycetes</taxon>
        <taxon>Tremellales</taxon>
        <taxon>Cryptococcaceae</taxon>
        <taxon>Cryptococcus</taxon>
        <taxon>Cryptococcus gattii species complex</taxon>
    </lineage>
</organism>
<dbReference type="InterPro" id="IPR000403">
    <property type="entry name" value="PI3/4_kinase_cat_dom"/>
</dbReference>
<accession>A0ABZ2B510</accession>
<dbReference type="GeneID" id="89993341"/>
<proteinExistence type="predicted"/>
<dbReference type="RefSeq" id="XP_064724423.1">
    <property type="nucleotide sequence ID" value="XM_064868351.1"/>
</dbReference>
<protein>
    <recommendedName>
        <fullName evidence="1">PI3K/PI4K catalytic domain-containing protein</fullName>
    </recommendedName>
</protein>
<name>A0ABZ2B510_9TREE</name>
<reference evidence="2 3" key="1">
    <citation type="submission" date="2024-01" db="EMBL/GenBank/DDBJ databases">
        <title>Comparative genomics of Cryptococcus and Kwoniella reveals pathogenesis evolution and contrasting modes of karyotype evolution via chromosome fusion or intercentromeric recombination.</title>
        <authorList>
            <person name="Coelho M.A."/>
            <person name="David-Palma M."/>
            <person name="Shea T."/>
            <person name="Bowers K."/>
            <person name="McGinley-Smith S."/>
            <person name="Mohammad A.W."/>
            <person name="Gnirke A."/>
            <person name="Yurkov A.M."/>
            <person name="Nowrousian M."/>
            <person name="Sun S."/>
            <person name="Cuomo C.A."/>
            <person name="Heitman J."/>
        </authorList>
    </citation>
    <scope>NUCLEOTIDE SEQUENCE [LARGE SCALE GENOMIC DNA]</scope>
    <source>
        <strain evidence="2 3">7685027</strain>
    </source>
</reference>
<dbReference type="EMBL" id="CP143819">
    <property type="protein sequence ID" value="WVO25184.1"/>
    <property type="molecule type" value="Genomic_DNA"/>
</dbReference>